<dbReference type="GO" id="GO:0007043">
    <property type="term" value="P:cell-cell junction assembly"/>
    <property type="evidence" value="ECO:0007669"/>
    <property type="project" value="TreeGrafter"/>
</dbReference>
<dbReference type="GO" id="GO:0005912">
    <property type="term" value="C:adherens junction"/>
    <property type="evidence" value="ECO:0007669"/>
    <property type="project" value="TreeGrafter"/>
</dbReference>
<feature type="chain" id="PRO_5004000054" evidence="17">
    <location>
        <begin position="23"/>
        <end position="836"/>
    </location>
</feature>
<feature type="domain" description="Cadherin" evidence="18">
    <location>
        <begin position="160"/>
        <end position="308"/>
    </location>
</feature>
<keyword evidence="9 15" id="KW-0130">Cell adhesion</keyword>
<dbReference type="PANTHER" id="PTHR24027">
    <property type="entry name" value="CADHERIN-23"/>
    <property type="match status" value="1"/>
</dbReference>
<dbReference type="FunCoup" id="L9L7Z1">
    <property type="interactions" value="275"/>
</dbReference>
<feature type="domain" description="Cadherin" evidence="18">
    <location>
        <begin position="309"/>
        <end position="423"/>
    </location>
</feature>
<dbReference type="GO" id="GO:0044331">
    <property type="term" value="P:cell-cell adhesion mediated by cadherin"/>
    <property type="evidence" value="ECO:0007669"/>
    <property type="project" value="TreeGrafter"/>
</dbReference>
<gene>
    <name evidence="19" type="ORF">TREES_T100000310</name>
</gene>
<dbReference type="STRING" id="246437.L9L7Z1"/>
<reference evidence="20" key="2">
    <citation type="journal article" date="2013" name="Nat. Commun.">
        <title>Genome of the Chinese tree shrew.</title>
        <authorList>
            <person name="Fan Y."/>
            <person name="Huang Z.Y."/>
            <person name="Cao C.C."/>
            <person name="Chen C.S."/>
            <person name="Chen Y.X."/>
            <person name="Fan D.D."/>
            <person name="He J."/>
            <person name="Hou H.L."/>
            <person name="Hu L."/>
            <person name="Hu X.T."/>
            <person name="Jiang X.T."/>
            <person name="Lai R."/>
            <person name="Lang Y.S."/>
            <person name="Liang B."/>
            <person name="Liao S.G."/>
            <person name="Mu D."/>
            <person name="Ma Y.Y."/>
            <person name="Niu Y.Y."/>
            <person name="Sun X.Q."/>
            <person name="Xia J.Q."/>
            <person name="Xiao J."/>
            <person name="Xiong Z.Q."/>
            <person name="Xu L."/>
            <person name="Yang L."/>
            <person name="Zhang Y."/>
            <person name="Zhao W."/>
            <person name="Zhao X.D."/>
            <person name="Zheng Y.T."/>
            <person name="Zhou J.M."/>
            <person name="Zhu Y.B."/>
            <person name="Zhang G.J."/>
            <person name="Wang J."/>
            <person name="Yao Y.G."/>
        </authorList>
    </citation>
    <scope>NUCLEOTIDE SEQUENCE [LARGE SCALE GENOMIC DNA]</scope>
</reference>
<evidence type="ECO:0000256" key="17">
    <source>
        <dbReference type="SAM" id="SignalP"/>
    </source>
</evidence>
<evidence type="ECO:0000259" key="18">
    <source>
        <dbReference type="PROSITE" id="PS50268"/>
    </source>
</evidence>
<keyword evidence="2" id="KW-1003">Cell membrane</keyword>
<evidence type="ECO:0000256" key="9">
    <source>
        <dbReference type="ARBA" id="ARBA00022889"/>
    </source>
</evidence>
<keyword evidence="20" id="KW-1185">Reference proteome</keyword>
<evidence type="ECO:0000256" key="11">
    <source>
        <dbReference type="ARBA" id="ARBA00023136"/>
    </source>
</evidence>
<dbReference type="GO" id="GO:0045296">
    <property type="term" value="F:cadherin binding"/>
    <property type="evidence" value="ECO:0007669"/>
    <property type="project" value="TreeGrafter"/>
</dbReference>
<name>L9L7Z1_TUPCH</name>
<keyword evidence="12" id="KW-0325">Glycoprotein</keyword>
<keyword evidence="8 14" id="KW-0106">Calcium</keyword>
<evidence type="ECO:0000256" key="2">
    <source>
        <dbReference type="ARBA" id="ARBA00022475"/>
    </source>
</evidence>
<dbReference type="GO" id="GO:0007156">
    <property type="term" value="P:homophilic cell adhesion via plasma membrane adhesion molecules"/>
    <property type="evidence" value="ECO:0007669"/>
    <property type="project" value="InterPro"/>
</dbReference>
<evidence type="ECO:0000256" key="3">
    <source>
        <dbReference type="ARBA" id="ARBA00022685"/>
    </source>
</evidence>
<dbReference type="GO" id="GO:0008013">
    <property type="term" value="F:beta-catenin binding"/>
    <property type="evidence" value="ECO:0007669"/>
    <property type="project" value="TreeGrafter"/>
</dbReference>
<dbReference type="GO" id="GO:0016342">
    <property type="term" value="C:catenin complex"/>
    <property type="evidence" value="ECO:0007669"/>
    <property type="project" value="TreeGrafter"/>
</dbReference>
<dbReference type="PROSITE" id="PS50268">
    <property type="entry name" value="CADHERIN_2"/>
    <property type="match status" value="5"/>
</dbReference>
<keyword evidence="10 16" id="KW-1133">Transmembrane helix</keyword>
<dbReference type="GO" id="GO:0016477">
    <property type="term" value="P:cell migration"/>
    <property type="evidence" value="ECO:0007669"/>
    <property type="project" value="TreeGrafter"/>
</dbReference>
<dbReference type="Proteomes" id="UP000011518">
    <property type="component" value="Unassembled WGS sequence"/>
</dbReference>
<feature type="domain" description="Cadherin" evidence="18">
    <location>
        <begin position="424"/>
        <end position="528"/>
    </location>
</feature>
<dbReference type="InterPro" id="IPR020894">
    <property type="entry name" value="Cadherin_CS"/>
</dbReference>
<accession>L9L7Z1</accession>
<evidence type="ECO:0000313" key="20">
    <source>
        <dbReference type="Proteomes" id="UP000011518"/>
    </source>
</evidence>
<dbReference type="FunFam" id="4.10.900.10:FF:000001">
    <property type="entry name" value="Cadherin 2"/>
    <property type="match status" value="1"/>
</dbReference>
<keyword evidence="5" id="KW-0479">Metal-binding</keyword>
<evidence type="ECO:0000256" key="16">
    <source>
        <dbReference type="SAM" id="Phobius"/>
    </source>
</evidence>
<proteinExistence type="predicted"/>
<dbReference type="FunFam" id="2.60.40.60:FF:000297">
    <property type="entry name" value="Cadherin 12"/>
    <property type="match status" value="1"/>
</dbReference>
<dbReference type="FunFam" id="2.60.40.60:FF:000009">
    <property type="entry name" value="Cadherin 24"/>
    <property type="match status" value="1"/>
</dbReference>
<evidence type="ECO:0000256" key="13">
    <source>
        <dbReference type="ARBA" id="ARBA00037319"/>
    </source>
</evidence>
<dbReference type="Pfam" id="PF00028">
    <property type="entry name" value="Cadherin"/>
    <property type="match status" value="4"/>
</dbReference>
<evidence type="ECO:0000256" key="5">
    <source>
        <dbReference type="ARBA" id="ARBA00022723"/>
    </source>
</evidence>
<feature type="transmembrane region" description="Helical" evidence="16">
    <location>
        <begin position="659"/>
        <end position="680"/>
    </location>
</feature>
<evidence type="ECO:0000256" key="15">
    <source>
        <dbReference type="RuleBase" id="RU003318"/>
    </source>
</evidence>
<dbReference type="InterPro" id="IPR039808">
    <property type="entry name" value="Cadherin"/>
</dbReference>
<dbReference type="InterPro" id="IPR000233">
    <property type="entry name" value="Cadherin_Y-type_LIR"/>
</dbReference>
<dbReference type="EMBL" id="KB320516">
    <property type="protein sequence ID" value="ELW69832.1"/>
    <property type="molecule type" value="Genomic_DNA"/>
</dbReference>
<dbReference type="FunFam" id="2.60.40.60:FF:000012">
    <property type="entry name" value="Cadherin 24"/>
    <property type="match status" value="1"/>
</dbReference>
<sequence>MKENYCLQAALVCLGMLCHSQAFTTERRSHLRPSFHGHHEKGKEGQVLQRSKRGWVWNQFFVIEEYTGPDPVLVGRLHSDIDSGDGNIKYILSGEGAGTIFVIDDKSGNIHATKTLDREERAQYTLMAQAVDRDTNRPLEPPSEFIVKVQDINDNPPEFLHETYHANVPERSNVGTSVIQVTASDADDPTYGNSAKLVYSILEGQPYFSVEAQTGTSVIQVTASDADDPTYGNSAKLVYSILEGQPYFSVEAQTGIIRTALPNMDREAKEEYHVVIQAKDMGGHMGGLSGTTKVTITLTDVNDNPPKFPQSVYQMSVSEAAVPGEEVGRVKAKDPDIGENGLVTYNIVDGDGVELFEITTDYETQEGVVKLKKPVDFETKRAYSLKVEAANVHIDPKFISNGPFKDTVTVKIAVEDADEPPMFLAPSYIHEVQENAAAGTVVGRVHAKDPDAANSPIRYSIDRHTDLDRFFTINPEDGFIKTTKPLDREETAWLNISVFAAEIHNRHQEAKVPVAIRVLDVNDNAPKFAAPYEGFICESDQTKPLSNQPIVTISADDKDDTANGPRFIFSLPPEIIHNPNFTVRDNRDNTAGVYARRGGFSRQKQDLYLLPIVISDGGIPPMSSTNTLTIKVCGCDVNGALLSCNAEAYILNAGLSTGALIAILACIVILLVIVVLFVTLRRQKKEPLIVFEEEDVRENIITYDDEGGGEEDTEAFDIATLQNPDGINGFIPRKDIKPEYQYMPRPGLRPAPNSVDVDDFINTRIQEADNDPTAPPYDSIQIYGYEGRGSVAGSLSSLESATTESDLDYDYLQNWGPRFKKLADLYGSKDTFDDDS</sequence>
<dbReference type="PRINTS" id="PR00205">
    <property type="entry name" value="CADHERIN"/>
</dbReference>
<protein>
    <submittedName>
        <fullName evidence="19">Cadherin-11</fullName>
    </submittedName>
</protein>
<evidence type="ECO:0000256" key="12">
    <source>
        <dbReference type="ARBA" id="ARBA00023180"/>
    </source>
</evidence>
<feature type="domain" description="Cadherin" evidence="18">
    <location>
        <begin position="528"/>
        <end position="649"/>
    </location>
</feature>
<dbReference type="Gene3D" id="2.60.40.60">
    <property type="entry name" value="Cadherins"/>
    <property type="match status" value="6"/>
</dbReference>
<keyword evidence="6 17" id="KW-0732">Signal</keyword>
<evidence type="ECO:0000256" key="14">
    <source>
        <dbReference type="PROSITE-ProRule" id="PRU00043"/>
    </source>
</evidence>
<feature type="domain" description="Cadherin" evidence="18">
    <location>
        <begin position="79"/>
        <end position="159"/>
    </location>
</feature>
<dbReference type="PROSITE" id="PS00232">
    <property type="entry name" value="CADHERIN_1"/>
    <property type="match status" value="3"/>
</dbReference>
<keyword evidence="11 16" id="KW-0472">Membrane</keyword>
<dbReference type="AlphaFoldDB" id="L9L7Z1"/>
<dbReference type="GO" id="GO:0034332">
    <property type="term" value="P:adherens junction organization"/>
    <property type="evidence" value="ECO:0007669"/>
    <property type="project" value="TreeGrafter"/>
</dbReference>
<dbReference type="GO" id="GO:0005509">
    <property type="term" value="F:calcium ion binding"/>
    <property type="evidence" value="ECO:0007669"/>
    <property type="project" value="UniProtKB-UniRule"/>
</dbReference>
<reference evidence="20" key="1">
    <citation type="submission" date="2012-07" db="EMBL/GenBank/DDBJ databases">
        <title>Genome of the Chinese tree shrew, a rising model animal genetically related to primates.</title>
        <authorList>
            <person name="Zhang G."/>
            <person name="Fan Y."/>
            <person name="Yao Y."/>
            <person name="Huang Z."/>
        </authorList>
    </citation>
    <scope>NUCLEOTIDE SEQUENCE [LARGE SCALE GENOMIC DNA]</scope>
</reference>
<organism evidence="19 20">
    <name type="scientific">Tupaia chinensis</name>
    <name type="common">Chinese tree shrew</name>
    <name type="synonym">Tupaia belangeri chinensis</name>
    <dbReference type="NCBI Taxonomy" id="246437"/>
    <lineage>
        <taxon>Eukaryota</taxon>
        <taxon>Metazoa</taxon>
        <taxon>Chordata</taxon>
        <taxon>Craniata</taxon>
        <taxon>Vertebrata</taxon>
        <taxon>Euteleostomi</taxon>
        <taxon>Mammalia</taxon>
        <taxon>Eutheria</taxon>
        <taxon>Euarchontoglires</taxon>
        <taxon>Scandentia</taxon>
        <taxon>Tupaiidae</taxon>
        <taxon>Tupaia</taxon>
    </lineage>
</organism>
<keyword evidence="4 15" id="KW-0812">Transmembrane</keyword>
<dbReference type="FunFam" id="2.60.40.60:FF:000014">
    <property type="entry name" value="Cadherin 8"/>
    <property type="match status" value="1"/>
</dbReference>
<dbReference type="InParanoid" id="L9L7Z1"/>
<dbReference type="GO" id="GO:0000902">
    <property type="term" value="P:cell morphogenesis"/>
    <property type="evidence" value="ECO:0007669"/>
    <property type="project" value="TreeGrafter"/>
</dbReference>
<keyword evidence="7" id="KW-0677">Repeat</keyword>
<dbReference type="SUPFAM" id="SSF49313">
    <property type="entry name" value="Cadherin-like"/>
    <property type="match status" value="6"/>
</dbReference>
<feature type="signal peptide" evidence="17">
    <location>
        <begin position="1"/>
        <end position="22"/>
    </location>
</feature>
<comment type="function">
    <text evidence="13">Cadherins are calcium-dependent cell adhesion proteins. They preferentially interact with themselves in a homophilic manner in connecting cells; cadherins may thus contribute to the sorting of heterogeneous cell types.</text>
</comment>
<evidence type="ECO:0000256" key="10">
    <source>
        <dbReference type="ARBA" id="ARBA00022989"/>
    </source>
</evidence>
<dbReference type="FunFam" id="2.60.40.60:FF:000017">
    <property type="entry name" value="Cadherin 24"/>
    <property type="match status" value="1"/>
</dbReference>
<keyword evidence="3" id="KW-0165">Cleavage on pair of basic residues</keyword>
<evidence type="ECO:0000256" key="6">
    <source>
        <dbReference type="ARBA" id="ARBA00022729"/>
    </source>
</evidence>
<dbReference type="InterPro" id="IPR015919">
    <property type="entry name" value="Cadherin-like_sf"/>
</dbReference>
<dbReference type="GO" id="GO:0016339">
    <property type="term" value="P:calcium-dependent cell-cell adhesion via plasma membrane cell adhesion molecules"/>
    <property type="evidence" value="ECO:0007669"/>
    <property type="project" value="TreeGrafter"/>
</dbReference>
<dbReference type="InterPro" id="IPR002126">
    <property type="entry name" value="Cadherin-like_dom"/>
</dbReference>
<dbReference type="SMART" id="SM00112">
    <property type="entry name" value="CA"/>
    <property type="match status" value="5"/>
</dbReference>
<dbReference type="InterPro" id="IPR027397">
    <property type="entry name" value="Catenin-bd_sf"/>
</dbReference>
<evidence type="ECO:0000313" key="19">
    <source>
        <dbReference type="EMBL" id="ELW69832.1"/>
    </source>
</evidence>
<evidence type="ECO:0000256" key="8">
    <source>
        <dbReference type="ARBA" id="ARBA00022837"/>
    </source>
</evidence>
<comment type="subcellular location">
    <subcellularLocation>
        <location evidence="1 15">Cell membrane</location>
        <topology evidence="1 15">Single-pass type I membrane protein</topology>
    </subcellularLocation>
</comment>
<dbReference type="PANTHER" id="PTHR24027:SF85">
    <property type="entry name" value="CADHERIN-11"/>
    <property type="match status" value="1"/>
</dbReference>
<dbReference type="Gene3D" id="4.10.900.10">
    <property type="entry name" value="TCF3-CBD (Catenin binding domain)"/>
    <property type="match status" value="1"/>
</dbReference>
<dbReference type="Pfam" id="PF01049">
    <property type="entry name" value="CADH_Y-type_LIR"/>
    <property type="match status" value="1"/>
</dbReference>
<evidence type="ECO:0000256" key="4">
    <source>
        <dbReference type="ARBA" id="ARBA00022692"/>
    </source>
</evidence>
<dbReference type="eggNOG" id="KOG3594">
    <property type="taxonomic scope" value="Eukaryota"/>
</dbReference>
<evidence type="ECO:0000256" key="7">
    <source>
        <dbReference type="ARBA" id="ARBA00022737"/>
    </source>
</evidence>
<dbReference type="CDD" id="cd11304">
    <property type="entry name" value="Cadherin_repeat"/>
    <property type="match status" value="4"/>
</dbReference>
<evidence type="ECO:0000256" key="1">
    <source>
        <dbReference type="ARBA" id="ARBA00004251"/>
    </source>
</evidence>